<comment type="caution">
    <text evidence="1">The sequence shown here is derived from an EMBL/GenBank/DDBJ whole genome shotgun (WGS) entry which is preliminary data.</text>
</comment>
<dbReference type="AlphaFoldDB" id="A0A363NT80"/>
<keyword evidence="2" id="KW-1185">Reference proteome</keyword>
<dbReference type="Proteomes" id="UP000250831">
    <property type="component" value="Unassembled WGS sequence"/>
</dbReference>
<accession>A0A363NT80</accession>
<evidence type="ECO:0000313" key="1">
    <source>
        <dbReference type="EMBL" id="PUV24016.1"/>
    </source>
</evidence>
<dbReference type="RefSeq" id="WP_108633944.1">
    <property type="nucleotide sequence ID" value="NZ_QCXX01000003.1"/>
</dbReference>
<sequence length="117" mass="13404">MTNSHLAALVDFVKKNYLIIENCLKSFKREQCLCSVKVRESGKPTFGHLQQFIKEQWIDYIISEKCMSFDGLTDKERLSISGLVFEYEKALIDDNAKAIKILKALNFDKPSIDIIIG</sequence>
<protein>
    <submittedName>
        <fullName evidence="1">Uncharacterized protein</fullName>
    </submittedName>
</protein>
<evidence type="ECO:0000313" key="2">
    <source>
        <dbReference type="Proteomes" id="UP000250831"/>
    </source>
</evidence>
<reference evidence="1 2" key="1">
    <citation type="submission" date="2018-04" db="EMBL/GenBank/DDBJ databases">
        <title>Sphingobacterium sp. M46 Genome.</title>
        <authorList>
            <person name="Cheng J."/>
            <person name="Li Y."/>
        </authorList>
    </citation>
    <scope>NUCLEOTIDE SEQUENCE [LARGE SCALE GENOMIC DNA]</scope>
    <source>
        <strain evidence="1 2">M46</strain>
    </source>
</reference>
<gene>
    <name evidence="1" type="ORF">DCO56_11615</name>
</gene>
<name>A0A363NT80_9SPHI</name>
<dbReference type="EMBL" id="QCXX01000003">
    <property type="protein sequence ID" value="PUV24016.1"/>
    <property type="molecule type" value="Genomic_DNA"/>
</dbReference>
<organism evidence="1 2">
    <name type="scientific">Sphingobacterium athyrii</name>
    <dbReference type="NCBI Taxonomy" id="2152717"/>
    <lineage>
        <taxon>Bacteria</taxon>
        <taxon>Pseudomonadati</taxon>
        <taxon>Bacteroidota</taxon>
        <taxon>Sphingobacteriia</taxon>
        <taxon>Sphingobacteriales</taxon>
        <taxon>Sphingobacteriaceae</taxon>
        <taxon>Sphingobacterium</taxon>
    </lineage>
</organism>
<proteinExistence type="predicted"/>